<gene>
    <name evidence="3 4" type="primary">scpA</name>
    <name evidence="4" type="ORF">PATL70BA_0289</name>
</gene>
<protein>
    <recommendedName>
        <fullName evidence="2 3">Segregation and condensation protein A</fullName>
    </recommendedName>
</protein>
<keyword evidence="1 3" id="KW-0159">Chromosome partition</keyword>
<dbReference type="GO" id="GO:0051301">
    <property type="term" value="P:cell division"/>
    <property type="evidence" value="ECO:0007669"/>
    <property type="project" value="UniProtKB-KW"/>
</dbReference>
<comment type="similarity">
    <text evidence="3">Belongs to the ScpA family.</text>
</comment>
<evidence type="ECO:0000256" key="1">
    <source>
        <dbReference type="ARBA" id="ARBA00022829"/>
    </source>
</evidence>
<dbReference type="GO" id="GO:0005737">
    <property type="term" value="C:cytoplasm"/>
    <property type="evidence" value="ECO:0007669"/>
    <property type="project" value="UniProtKB-SubCell"/>
</dbReference>
<dbReference type="PANTHER" id="PTHR33969">
    <property type="entry name" value="SEGREGATION AND CONDENSATION PROTEIN A"/>
    <property type="match status" value="1"/>
</dbReference>
<dbReference type="Gene3D" id="6.10.250.2410">
    <property type="match status" value="1"/>
</dbReference>
<dbReference type="InterPro" id="IPR003768">
    <property type="entry name" value="ScpA"/>
</dbReference>
<dbReference type="GO" id="GO:0006260">
    <property type="term" value="P:DNA replication"/>
    <property type="evidence" value="ECO:0007669"/>
    <property type="project" value="UniProtKB-UniRule"/>
</dbReference>
<keyword evidence="5" id="KW-1185">Reference proteome</keyword>
<dbReference type="GO" id="GO:0007059">
    <property type="term" value="P:chromosome segregation"/>
    <property type="evidence" value="ECO:0007669"/>
    <property type="project" value="UniProtKB-UniRule"/>
</dbReference>
<keyword evidence="3" id="KW-0131">Cell cycle</keyword>
<comment type="function">
    <text evidence="3">Participates in chromosomal partition during cell division. May act via the formation of a condensin-like complex containing Smc and ScpB that pull DNA away from mid-cell into both cell halves.</text>
</comment>
<accession>A0A3P7NTF0</accession>
<evidence type="ECO:0000313" key="4">
    <source>
        <dbReference type="EMBL" id="VDN46135.1"/>
    </source>
</evidence>
<organism evidence="4 5">
    <name type="scientific">Petrocella atlantisensis</name>
    <dbReference type="NCBI Taxonomy" id="2173034"/>
    <lineage>
        <taxon>Bacteria</taxon>
        <taxon>Bacillati</taxon>
        <taxon>Bacillota</taxon>
        <taxon>Clostridia</taxon>
        <taxon>Lachnospirales</taxon>
        <taxon>Vallitaleaceae</taxon>
        <taxon>Petrocella</taxon>
    </lineage>
</organism>
<comment type="subcellular location">
    <subcellularLocation>
        <location evidence="3">Cytoplasm</location>
    </subcellularLocation>
    <text evidence="3">Associated with two foci at the outer edges of the nucleoid region in young cells, and at four foci within both cell halves in older cells.</text>
</comment>
<dbReference type="Pfam" id="PF02616">
    <property type="entry name" value="SMC_ScpA"/>
    <property type="match status" value="1"/>
</dbReference>
<evidence type="ECO:0000256" key="2">
    <source>
        <dbReference type="ARBA" id="ARBA00044777"/>
    </source>
</evidence>
<dbReference type="EMBL" id="LR130778">
    <property type="protein sequence ID" value="VDN46135.1"/>
    <property type="molecule type" value="Genomic_DNA"/>
</dbReference>
<proteinExistence type="inferred from homology"/>
<dbReference type="AlphaFoldDB" id="A0A3P7NTF0"/>
<dbReference type="KEGG" id="cbar:PATL70BA_0289"/>
<dbReference type="RefSeq" id="WP_125135697.1">
    <property type="nucleotide sequence ID" value="NZ_LR130778.1"/>
</dbReference>
<dbReference type="Proteomes" id="UP000279029">
    <property type="component" value="Chromosome"/>
</dbReference>
<keyword evidence="3" id="KW-0963">Cytoplasm</keyword>
<keyword evidence="3" id="KW-0132">Cell division</keyword>
<evidence type="ECO:0000256" key="3">
    <source>
        <dbReference type="HAMAP-Rule" id="MF_01805"/>
    </source>
</evidence>
<name>A0A3P7NTF0_9FIRM</name>
<comment type="subunit">
    <text evidence="3">Component of a cohesin-like complex composed of ScpA, ScpB and the Smc homodimer, in which ScpA and ScpB bind to the head domain of Smc. The presence of the three proteins is required for the association of the complex with DNA.</text>
</comment>
<sequence>MVLSVKLDNFEGPLDLLLHLIDKNKLNIYDIPIVVVTRQYLDHIRRMEIGQMEVMSEFIEMAAILINIKSKMLLPKYEEEEEEVEDPRAVLVQRLLEYRKYKMISMDLKERHNHADKMLFKEASLPEEVKNYTQAPDTAALLETIEFGKLYQVFQSVLKRNEDKVDVVRSRFGDIKKEEFTVQDKIEQLLNLRENYSSLSFADLLDNLSTKVEMIVTFLAVLELMKMGSIRVIQTDVFDDLIIRFQ</sequence>
<evidence type="ECO:0000313" key="5">
    <source>
        <dbReference type="Proteomes" id="UP000279029"/>
    </source>
</evidence>
<dbReference type="HAMAP" id="MF_01805">
    <property type="entry name" value="ScpA"/>
    <property type="match status" value="1"/>
</dbReference>
<dbReference type="PANTHER" id="PTHR33969:SF2">
    <property type="entry name" value="SEGREGATION AND CONDENSATION PROTEIN A"/>
    <property type="match status" value="1"/>
</dbReference>
<dbReference type="OrthoDB" id="9811016at2"/>
<reference evidence="4 5" key="1">
    <citation type="submission" date="2018-09" db="EMBL/GenBank/DDBJ databases">
        <authorList>
            <person name="Postec A."/>
        </authorList>
    </citation>
    <scope>NUCLEOTIDE SEQUENCE [LARGE SCALE GENOMIC DNA]</scope>
    <source>
        <strain evidence="4">70B-A</strain>
    </source>
</reference>
<dbReference type="Gene3D" id="1.10.10.580">
    <property type="entry name" value="Structural maintenance of chromosome 1. Chain E"/>
    <property type="match status" value="1"/>
</dbReference>
<dbReference type="InterPro" id="IPR023093">
    <property type="entry name" value="ScpA-like_C"/>
</dbReference>